<feature type="transmembrane region" description="Helical" evidence="6">
    <location>
        <begin position="272"/>
        <end position="292"/>
    </location>
</feature>
<keyword evidence="5 6" id="KW-0472">Membrane</keyword>
<evidence type="ECO:0000256" key="2">
    <source>
        <dbReference type="ARBA" id="ARBA00007635"/>
    </source>
</evidence>
<feature type="transmembrane region" description="Helical" evidence="6">
    <location>
        <begin position="35"/>
        <end position="56"/>
    </location>
</feature>
<dbReference type="PANTHER" id="PTHR31218">
    <property type="entry name" value="WAT1-RELATED PROTEIN"/>
    <property type="match status" value="1"/>
</dbReference>
<keyword evidence="4 6" id="KW-1133">Transmembrane helix</keyword>
<dbReference type="Proteomes" id="UP001085076">
    <property type="component" value="Miscellaneous, Linkage group lg07"/>
</dbReference>
<reference evidence="8" key="2">
    <citation type="journal article" date="2022" name="Hortic Res">
        <title>The genome of Dioscorea zingiberensis sheds light on the biosynthesis, origin and evolution of the medicinally important diosgenin saponins.</title>
        <authorList>
            <person name="Li Y."/>
            <person name="Tan C."/>
            <person name="Li Z."/>
            <person name="Guo J."/>
            <person name="Li S."/>
            <person name="Chen X."/>
            <person name="Wang C."/>
            <person name="Dai X."/>
            <person name="Yang H."/>
            <person name="Song W."/>
            <person name="Hou L."/>
            <person name="Xu J."/>
            <person name="Tong Z."/>
            <person name="Xu A."/>
            <person name="Yuan X."/>
            <person name="Wang W."/>
            <person name="Yang Q."/>
            <person name="Chen L."/>
            <person name="Sun Z."/>
            <person name="Wang K."/>
            <person name="Pan B."/>
            <person name="Chen J."/>
            <person name="Bao Y."/>
            <person name="Liu F."/>
            <person name="Qi X."/>
            <person name="Gang D.R."/>
            <person name="Wen J."/>
            <person name="Li J."/>
        </authorList>
    </citation>
    <scope>NUCLEOTIDE SEQUENCE</scope>
    <source>
        <strain evidence="8">Dzin_1.0</strain>
    </source>
</reference>
<feature type="transmembrane region" description="Helical" evidence="6">
    <location>
        <begin position="298"/>
        <end position="317"/>
    </location>
</feature>
<evidence type="ECO:0000256" key="5">
    <source>
        <dbReference type="ARBA" id="ARBA00023136"/>
    </source>
</evidence>
<comment type="caution">
    <text evidence="8">The sequence shown here is derived from an EMBL/GenBank/DDBJ whole genome shotgun (WGS) entry which is preliminary data.</text>
</comment>
<feature type="transmembrane region" description="Helical" evidence="6">
    <location>
        <begin position="68"/>
        <end position="92"/>
    </location>
</feature>
<reference evidence="8" key="1">
    <citation type="submission" date="2021-03" db="EMBL/GenBank/DDBJ databases">
        <authorList>
            <person name="Li Z."/>
            <person name="Yang C."/>
        </authorList>
    </citation>
    <scope>NUCLEOTIDE SEQUENCE</scope>
    <source>
        <strain evidence="8">Dzin_1.0</strain>
        <tissue evidence="8">Leaf</tissue>
    </source>
</reference>
<name>A0A9D5C803_9LILI</name>
<dbReference type="Pfam" id="PF00892">
    <property type="entry name" value="EamA"/>
    <property type="match status" value="2"/>
</dbReference>
<feature type="domain" description="EamA" evidence="7">
    <location>
        <begin position="176"/>
        <end position="315"/>
    </location>
</feature>
<evidence type="ECO:0000256" key="3">
    <source>
        <dbReference type="ARBA" id="ARBA00022692"/>
    </source>
</evidence>
<dbReference type="GO" id="GO:0016020">
    <property type="term" value="C:membrane"/>
    <property type="evidence" value="ECO:0007669"/>
    <property type="project" value="UniProtKB-SubCell"/>
</dbReference>
<comment type="subcellular location">
    <subcellularLocation>
        <location evidence="1 6">Membrane</location>
        <topology evidence="1 6">Multi-pass membrane protein</topology>
    </subcellularLocation>
</comment>
<dbReference type="InterPro" id="IPR030184">
    <property type="entry name" value="WAT1-related"/>
</dbReference>
<organism evidence="8 9">
    <name type="scientific">Dioscorea zingiberensis</name>
    <dbReference type="NCBI Taxonomy" id="325984"/>
    <lineage>
        <taxon>Eukaryota</taxon>
        <taxon>Viridiplantae</taxon>
        <taxon>Streptophyta</taxon>
        <taxon>Embryophyta</taxon>
        <taxon>Tracheophyta</taxon>
        <taxon>Spermatophyta</taxon>
        <taxon>Magnoliopsida</taxon>
        <taxon>Liliopsida</taxon>
        <taxon>Dioscoreales</taxon>
        <taxon>Dioscoreaceae</taxon>
        <taxon>Dioscorea</taxon>
    </lineage>
</organism>
<accession>A0A9D5C803</accession>
<keyword evidence="3 6" id="KW-0812">Transmembrane</keyword>
<dbReference type="InterPro" id="IPR037185">
    <property type="entry name" value="EmrE-like"/>
</dbReference>
<dbReference type="EMBL" id="JAGGNH010000007">
    <property type="protein sequence ID" value="KAJ0968362.1"/>
    <property type="molecule type" value="Genomic_DNA"/>
</dbReference>
<proteinExistence type="inferred from homology"/>
<feature type="transmembrane region" description="Helical" evidence="6">
    <location>
        <begin position="174"/>
        <end position="194"/>
    </location>
</feature>
<feature type="transmembrane region" description="Helical" evidence="6">
    <location>
        <begin position="130"/>
        <end position="154"/>
    </location>
</feature>
<evidence type="ECO:0000256" key="6">
    <source>
        <dbReference type="RuleBase" id="RU363077"/>
    </source>
</evidence>
<evidence type="ECO:0000313" key="8">
    <source>
        <dbReference type="EMBL" id="KAJ0968362.1"/>
    </source>
</evidence>
<gene>
    <name evidence="8" type="ORF">J5N97_025279</name>
</gene>
<feature type="domain" description="EamA" evidence="7">
    <location>
        <begin position="12"/>
        <end position="148"/>
    </location>
</feature>
<feature type="transmembrane region" description="Helical" evidence="6">
    <location>
        <begin position="206"/>
        <end position="226"/>
    </location>
</feature>
<dbReference type="AlphaFoldDB" id="A0A9D5C803"/>
<evidence type="ECO:0000313" key="9">
    <source>
        <dbReference type="Proteomes" id="UP001085076"/>
    </source>
</evidence>
<evidence type="ECO:0000259" key="7">
    <source>
        <dbReference type="Pfam" id="PF00892"/>
    </source>
</evidence>
<sequence length="343" mass="36952">MEEVLIVSGLVGIQVVFAFYLVILNRVLALGVHPLFVVVSVNLANSLFLLPFAVALERKKWPRTLNPVLMIQFVSIALGGVTVFQSLLLLGVEKTSPAIASAMPNLSPGFIFIIAVCLRLEKMEIRCKFTWTKILGTLLCLSGAIAMSFLQTPATTSPDITSQVSSGDIAEKEWIIGCGYLLASVVVVSCTTVLQAVTMQSFMAPFSLCVVTSLMGAIFTAMVQIIVEGKMEIGSSAISPTGIIGIVILGGSMSSVCITYQTWCIKKKGPVLVSMFSPVQTVFSAIFSALILRQLIGIGSITGMFLMFAGLYMVLWAKKKEIYDDADDNEKLSVNDVEKPLLS</sequence>
<feature type="transmembrane region" description="Helical" evidence="6">
    <location>
        <begin position="238"/>
        <end position="260"/>
    </location>
</feature>
<dbReference type="SUPFAM" id="SSF103481">
    <property type="entry name" value="Multidrug resistance efflux transporter EmrE"/>
    <property type="match status" value="2"/>
</dbReference>
<evidence type="ECO:0000256" key="4">
    <source>
        <dbReference type="ARBA" id="ARBA00022989"/>
    </source>
</evidence>
<protein>
    <recommendedName>
        <fullName evidence="6">WAT1-related protein</fullName>
    </recommendedName>
</protein>
<dbReference type="InterPro" id="IPR000620">
    <property type="entry name" value="EamA_dom"/>
</dbReference>
<feature type="transmembrane region" description="Helical" evidence="6">
    <location>
        <begin position="5"/>
        <end position="23"/>
    </location>
</feature>
<evidence type="ECO:0000256" key="1">
    <source>
        <dbReference type="ARBA" id="ARBA00004141"/>
    </source>
</evidence>
<comment type="similarity">
    <text evidence="2 6">Belongs to the drug/metabolite transporter (DMT) superfamily. Plant drug/metabolite exporter (P-DME) (TC 2.A.7.4) family.</text>
</comment>
<dbReference type="GO" id="GO:0022857">
    <property type="term" value="F:transmembrane transporter activity"/>
    <property type="evidence" value="ECO:0007669"/>
    <property type="project" value="InterPro"/>
</dbReference>
<dbReference type="OrthoDB" id="642067at2759"/>
<feature type="transmembrane region" description="Helical" evidence="6">
    <location>
        <begin position="98"/>
        <end position="118"/>
    </location>
</feature>
<keyword evidence="9" id="KW-1185">Reference proteome</keyword>